<dbReference type="InterPro" id="IPR011009">
    <property type="entry name" value="Kinase-like_dom_sf"/>
</dbReference>
<dbReference type="PIRSF" id="PIRSF006221">
    <property type="entry name" value="Ketosamine-3-kinase"/>
    <property type="match status" value="1"/>
</dbReference>
<dbReference type="PANTHER" id="PTHR12149">
    <property type="entry name" value="FRUCTOSAMINE 3 KINASE-RELATED PROTEIN"/>
    <property type="match status" value="1"/>
</dbReference>
<dbReference type="Gene3D" id="3.90.1200.10">
    <property type="match status" value="1"/>
</dbReference>
<dbReference type="AlphaFoldDB" id="A0A244CMS5"/>
<reference evidence="3 4" key="1">
    <citation type="submission" date="2017-02" db="EMBL/GenBank/DDBJ databases">
        <title>Pseudoalteromonas ulvae TC14 Genome.</title>
        <authorList>
            <person name="Molmeret M."/>
        </authorList>
    </citation>
    <scope>NUCLEOTIDE SEQUENCE [LARGE SCALE GENOMIC DNA]</scope>
    <source>
        <strain evidence="3">TC14</strain>
    </source>
</reference>
<dbReference type="Proteomes" id="UP000194841">
    <property type="component" value="Unassembled WGS sequence"/>
</dbReference>
<dbReference type="SUPFAM" id="SSF56112">
    <property type="entry name" value="Protein kinase-like (PK-like)"/>
    <property type="match status" value="1"/>
</dbReference>
<dbReference type="EMBL" id="MWPV01000005">
    <property type="protein sequence ID" value="OUL56858.1"/>
    <property type="molecule type" value="Genomic_DNA"/>
</dbReference>
<organism evidence="3 4">
    <name type="scientific">Pseudoalteromonas ulvae</name>
    <dbReference type="NCBI Taxonomy" id="107327"/>
    <lineage>
        <taxon>Bacteria</taxon>
        <taxon>Pseudomonadati</taxon>
        <taxon>Pseudomonadota</taxon>
        <taxon>Gammaproteobacteria</taxon>
        <taxon>Alteromonadales</taxon>
        <taxon>Pseudoalteromonadaceae</taxon>
        <taxon>Pseudoalteromonas</taxon>
    </lineage>
</organism>
<comment type="caution">
    <text evidence="3">The sequence shown here is derived from an EMBL/GenBank/DDBJ whole genome shotgun (WGS) entry which is preliminary data.</text>
</comment>
<keyword evidence="2" id="KW-0808">Transferase</keyword>
<sequence length="290" mass="33996">MWHAISKHISEQRNISFSITHKEQLNLSSNSMTFKIGDDKHQFFVKIDTPQKLEQFEAEAYNLKELTLHCALFIPDCVCYGLTLNHSFIVLEWLTLTNQAENDWFEMGKSVALMHKKHEQAMYGWPDDNYLGQTVQTNRWHKHWDIFFAEQRIGWQLQLLAEKDFHFCDIDEFIELTKATLHSHVVQPSLLHGDLWRGNVGFVDGTPALFDPACYFGDREADIAMSQLFGEFPADFYEGYQHYYPLSASYEQRKPFYQLYHILQHANAFQGHYLIEAKEKIAQLIHTAAR</sequence>
<gene>
    <name evidence="3" type="ORF">B1199_15935</name>
</gene>
<evidence type="ECO:0000313" key="3">
    <source>
        <dbReference type="EMBL" id="OUL56858.1"/>
    </source>
</evidence>
<dbReference type="GO" id="GO:0016301">
    <property type="term" value="F:kinase activity"/>
    <property type="evidence" value="ECO:0007669"/>
    <property type="project" value="UniProtKB-UniRule"/>
</dbReference>
<dbReference type="Gene3D" id="3.30.200.20">
    <property type="entry name" value="Phosphorylase Kinase, domain 1"/>
    <property type="match status" value="1"/>
</dbReference>
<dbReference type="RefSeq" id="WP_086745113.1">
    <property type="nucleotide sequence ID" value="NZ_MWPV01000005.1"/>
</dbReference>
<evidence type="ECO:0000256" key="2">
    <source>
        <dbReference type="PIRNR" id="PIRNR006221"/>
    </source>
</evidence>
<proteinExistence type="inferred from homology"/>
<dbReference type="Pfam" id="PF03881">
    <property type="entry name" value="Fructosamin_kin"/>
    <property type="match status" value="1"/>
</dbReference>
<evidence type="ECO:0000256" key="1">
    <source>
        <dbReference type="ARBA" id="ARBA00009460"/>
    </source>
</evidence>
<keyword evidence="4" id="KW-1185">Reference proteome</keyword>
<comment type="similarity">
    <text evidence="1 2">Belongs to the fructosamine kinase family.</text>
</comment>
<evidence type="ECO:0000313" key="4">
    <source>
        <dbReference type="Proteomes" id="UP000194841"/>
    </source>
</evidence>
<dbReference type="OrthoDB" id="5291879at2"/>
<name>A0A244CMS5_PSEDV</name>
<keyword evidence="2 3" id="KW-0418">Kinase</keyword>
<protein>
    <submittedName>
        <fullName evidence="3">Fructosamine kinase family protein</fullName>
    </submittedName>
</protein>
<dbReference type="InterPro" id="IPR016477">
    <property type="entry name" value="Fructo-/Ketosamine-3-kinase"/>
</dbReference>
<dbReference type="PANTHER" id="PTHR12149:SF8">
    <property type="entry name" value="PROTEIN-RIBULOSAMINE 3-KINASE"/>
    <property type="match status" value="1"/>
</dbReference>
<accession>A0A244CMS5</accession>